<gene>
    <name evidence="1" type="ORF">BJI45_02310</name>
</gene>
<proteinExistence type="predicted"/>
<name>A0AB36I455_LIMRT</name>
<dbReference type="AlphaFoldDB" id="A0AB36I455"/>
<dbReference type="NCBIfam" id="NF047400">
    <property type="entry name" value="MazE_PemI_antitoxin"/>
    <property type="match status" value="1"/>
</dbReference>
<organism evidence="1 2">
    <name type="scientific">Limosilactobacillus reuteri</name>
    <name type="common">Lactobacillus reuteri</name>
    <dbReference type="NCBI Taxonomy" id="1598"/>
    <lineage>
        <taxon>Bacteria</taxon>
        <taxon>Bacillati</taxon>
        <taxon>Bacillota</taxon>
        <taxon>Bacilli</taxon>
        <taxon>Lactobacillales</taxon>
        <taxon>Lactobacillaceae</taxon>
        <taxon>Limosilactobacillus</taxon>
    </lineage>
</organism>
<protein>
    <recommendedName>
        <fullName evidence="3">SpoVT-AbrB domain-containing protein</fullName>
    </recommendedName>
</protein>
<dbReference type="EMBL" id="MKQH01000012">
    <property type="protein sequence ID" value="OJI11533.1"/>
    <property type="molecule type" value="Genomic_DNA"/>
</dbReference>
<evidence type="ECO:0008006" key="3">
    <source>
        <dbReference type="Google" id="ProtNLM"/>
    </source>
</evidence>
<accession>A0AB36I455</accession>
<reference evidence="1 2" key="1">
    <citation type="submission" date="2016-10" db="EMBL/GenBank/DDBJ databases">
        <title>Genome sequence of Lactobacillus reuteri 121, a source of glucan and fructan exopolysaccharides.</title>
        <authorList>
            <person name="Gangoiti J."/>
            <person name="Lammerts Van Bueren A."/>
            <person name="Dijkhuizen L."/>
        </authorList>
    </citation>
    <scope>NUCLEOTIDE SEQUENCE [LARGE SCALE GENOMIC DNA]</scope>
    <source>
        <strain evidence="1 2">121</strain>
    </source>
</reference>
<dbReference type="Proteomes" id="UP000184174">
    <property type="component" value="Unassembled WGS sequence"/>
</dbReference>
<dbReference type="RefSeq" id="WP_072574943.1">
    <property type="nucleotide sequence ID" value="NZ_CP101445.1"/>
</dbReference>
<evidence type="ECO:0000313" key="2">
    <source>
        <dbReference type="Proteomes" id="UP000184174"/>
    </source>
</evidence>
<dbReference type="Gene3D" id="2.10.260.10">
    <property type="match status" value="1"/>
</dbReference>
<evidence type="ECO:0000313" key="1">
    <source>
        <dbReference type="EMBL" id="OJI11533.1"/>
    </source>
</evidence>
<dbReference type="InterPro" id="IPR037914">
    <property type="entry name" value="SpoVT-AbrB_sf"/>
</dbReference>
<comment type="caution">
    <text evidence="1">The sequence shown here is derived from an EMBL/GenBank/DDBJ whole genome shotgun (WGS) entry which is preliminary data.</text>
</comment>
<dbReference type="SUPFAM" id="SSF89447">
    <property type="entry name" value="AbrB/MazE/MraZ-like"/>
    <property type="match status" value="1"/>
</dbReference>
<sequence>MDTVKVRIQGNATVVTIPKPFNIKPGTEYRFVKGKSGTLILTPTKKVPSTIEDLFKDWHGEYQMPEDLKGWQNVKPKGKELW</sequence>